<keyword evidence="8" id="KW-1185">Reference proteome</keyword>
<evidence type="ECO:0000313" key="7">
    <source>
        <dbReference type="EMBL" id="MVN74971.1"/>
    </source>
</evidence>
<dbReference type="InterPro" id="IPR013249">
    <property type="entry name" value="RNA_pol_sigma70_r4_t2"/>
</dbReference>
<dbReference type="NCBIfam" id="TIGR02937">
    <property type="entry name" value="sigma70-ECF"/>
    <property type="match status" value="1"/>
</dbReference>
<evidence type="ECO:0000259" key="6">
    <source>
        <dbReference type="Pfam" id="PF08281"/>
    </source>
</evidence>
<evidence type="ECO:0000256" key="1">
    <source>
        <dbReference type="ARBA" id="ARBA00010641"/>
    </source>
</evidence>
<dbReference type="Proteomes" id="UP000441336">
    <property type="component" value="Unassembled WGS sequence"/>
</dbReference>
<dbReference type="PANTHER" id="PTHR43133">
    <property type="entry name" value="RNA POLYMERASE ECF-TYPE SIGMA FACTO"/>
    <property type="match status" value="1"/>
</dbReference>
<dbReference type="SUPFAM" id="SSF88659">
    <property type="entry name" value="Sigma3 and sigma4 domains of RNA polymerase sigma factors"/>
    <property type="match status" value="1"/>
</dbReference>
<dbReference type="InterPro" id="IPR014284">
    <property type="entry name" value="RNA_pol_sigma-70_dom"/>
</dbReference>
<evidence type="ECO:0000256" key="3">
    <source>
        <dbReference type="ARBA" id="ARBA00023082"/>
    </source>
</evidence>
<keyword evidence="3" id="KW-0731">Sigma factor</keyword>
<feature type="domain" description="RNA polymerase sigma-70 region 2" evidence="5">
    <location>
        <begin position="27"/>
        <end position="100"/>
    </location>
</feature>
<gene>
    <name evidence="7" type="ORF">GO988_01385</name>
</gene>
<evidence type="ECO:0000256" key="2">
    <source>
        <dbReference type="ARBA" id="ARBA00023015"/>
    </source>
</evidence>
<dbReference type="AlphaFoldDB" id="A0A7K1T9X2"/>
<name>A0A7K1T9X2_9BACT</name>
<organism evidence="7 8">
    <name type="scientific">Hymenobacter ginkgonis</name>
    <dbReference type="NCBI Taxonomy" id="2682976"/>
    <lineage>
        <taxon>Bacteria</taxon>
        <taxon>Pseudomonadati</taxon>
        <taxon>Bacteroidota</taxon>
        <taxon>Cytophagia</taxon>
        <taxon>Cytophagales</taxon>
        <taxon>Hymenobacteraceae</taxon>
        <taxon>Hymenobacter</taxon>
    </lineage>
</organism>
<dbReference type="InterPro" id="IPR039425">
    <property type="entry name" value="RNA_pol_sigma-70-like"/>
</dbReference>
<comment type="caution">
    <text evidence="7">The sequence shown here is derived from an EMBL/GenBank/DDBJ whole genome shotgun (WGS) entry which is preliminary data.</text>
</comment>
<dbReference type="InterPro" id="IPR036388">
    <property type="entry name" value="WH-like_DNA-bd_sf"/>
</dbReference>
<dbReference type="SUPFAM" id="SSF88946">
    <property type="entry name" value="Sigma2 domain of RNA polymerase sigma factors"/>
    <property type="match status" value="1"/>
</dbReference>
<evidence type="ECO:0000256" key="4">
    <source>
        <dbReference type="ARBA" id="ARBA00023163"/>
    </source>
</evidence>
<dbReference type="RefSeq" id="WP_157561741.1">
    <property type="nucleotide sequence ID" value="NZ_WQKZ01000001.1"/>
</dbReference>
<proteinExistence type="inferred from homology"/>
<evidence type="ECO:0000313" key="8">
    <source>
        <dbReference type="Proteomes" id="UP000441336"/>
    </source>
</evidence>
<dbReference type="InterPro" id="IPR007627">
    <property type="entry name" value="RNA_pol_sigma70_r2"/>
</dbReference>
<dbReference type="EMBL" id="WQKZ01000001">
    <property type="protein sequence ID" value="MVN74971.1"/>
    <property type="molecule type" value="Genomic_DNA"/>
</dbReference>
<protein>
    <submittedName>
        <fullName evidence="7">Sigma-70 family RNA polymerase sigma factor</fullName>
    </submittedName>
</protein>
<evidence type="ECO:0000259" key="5">
    <source>
        <dbReference type="Pfam" id="PF04542"/>
    </source>
</evidence>
<dbReference type="Gene3D" id="1.10.1740.10">
    <property type="match status" value="1"/>
</dbReference>
<dbReference type="Pfam" id="PF08281">
    <property type="entry name" value="Sigma70_r4_2"/>
    <property type="match status" value="1"/>
</dbReference>
<comment type="similarity">
    <text evidence="1">Belongs to the sigma-70 factor family. ECF subfamily.</text>
</comment>
<keyword evidence="2" id="KW-0805">Transcription regulation</keyword>
<sequence>MPSPTPVQLTEMLAGCRGLDRPSQRQFYQEYYAFALSICLRYLHDRDTAVEAVNDGFLKVFQELPRFDTTRYPDLAGSLRGWLHRIMVRSAIDQFRATHRHAFHASLDEVEPTHAADGHTPLDTLSFDELLRLISELPPASRAVFNLHVIDGYSHEEIADQLHISVGTSKSNLFKARATLKNILKRNHHHAYAHYVR</sequence>
<dbReference type="InterPro" id="IPR013325">
    <property type="entry name" value="RNA_pol_sigma_r2"/>
</dbReference>
<dbReference type="InterPro" id="IPR013324">
    <property type="entry name" value="RNA_pol_sigma_r3/r4-like"/>
</dbReference>
<dbReference type="CDD" id="cd06171">
    <property type="entry name" value="Sigma70_r4"/>
    <property type="match status" value="1"/>
</dbReference>
<dbReference type="Gene3D" id="1.10.10.10">
    <property type="entry name" value="Winged helix-like DNA-binding domain superfamily/Winged helix DNA-binding domain"/>
    <property type="match status" value="1"/>
</dbReference>
<dbReference type="GO" id="GO:0006352">
    <property type="term" value="P:DNA-templated transcription initiation"/>
    <property type="evidence" value="ECO:0007669"/>
    <property type="project" value="InterPro"/>
</dbReference>
<reference evidence="7 8" key="1">
    <citation type="submission" date="2019-12" db="EMBL/GenBank/DDBJ databases">
        <title>Hymenobacter sp. HMF4947 Genome sequencing and assembly.</title>
        <authorList>
            <person name="Kang H."/>
            <person name="Cha I."/>
            <person name="Kim H."/>
            <person name="Joh K."/>
        </authorList>
    </citation>
    <scope>NUCLEOTIDE SEQUENCE [LARGE SCALE GENOMIC DNA]</scope>
    <source>
        <strain evidence="7 8">HMF4947</strain>
    </source>
</reference>
<dbReference type="PANTHER" id="PTHR43133:SF46">
    <property type="entry name" value="RNA POLYMERASE SIGMA-70 FACTOR ECF SUBFAMILY"/>
    <property type="match status" value="1"/>
</dbReference>
<dbReference type="GO" id="GO:0003677">
    <property type="term" value="F:DNA binding"/>
    <property type="evidence" value="ECO:0007669"/>
    <property type="project" value="InterPro"/>
</dbReference>
<accession>A0A7K1T9X2</accession>
<feature type="domain" description="RNA polymerase sigma factor 70 region 4 type 2" evidence="6">
    <location>
        <begin position="128"/>
        <end position="180"/>
    </location>
</feature>
<dbReference type="Pfam" id="PF04542">
    <property type="entry name" value="Sigma70_r2"/>
    <property type="match status" value="1"/>
</dbReference>
<dbReference type="GO" id="GO:0016987">
    <property type="term" value="F:sigma factor activity"/>
    <property type="evidence" value="ECO:0007669"/>
    <property type="project" value="UniProtKB-KW"/>
</dbReference>
<keyword evidence="4" id="KW-0804">Transcription</keyword>